<dbReference type="Pfam" id="PF13480">
    <property type="entry name" value="Acetyltransf_6"/>
    <property type="match status" value="1"/>
</dbReference>
<dbReference type="Proteomes" id="UP000192277">
    <property type="component" value="Unassembled WGS sequence"/>
</dbReference>
<dbReference type="PROSITE" id="PS51186">
    <property type="entry name" value="GNAT"/>
    <property type="match status" value="1"/>
</dbReference>
<dbReference type="InterPro" id="IPR016181">
    <property type="entry name" value="Acyl_CoA_acyltransferase"/>
</dbReference>
<evidence type="ECO:0000259" key="1">
    <source>
        <dbReference type="PROSITE" id="PS51186"/>
    </source>
</evidence>
<accession>A0ABX3NQ74</accession>
<feature type="domain" description="N-acetyltransferase" evidence="1">
    <location>
        <begin position="157"/>
        <end position="306"/>
    </location>
</feature>
<evidence type="ECO:0000313" key="2">
    <source>
        <dbReference type="EMBL" id="OQP42592.1"/>
    </source>
</evidence>
<evidence type="ECO:0000313" key="3">
    <source>
        <dbReference type="Proteomes" id="UP000192277"/>
    </source>
</evidence>
<dbReference type="InterPro" id="IPR038740">
    <property type="entry name" value="BioF2-like_GNAT_dom"/>
</dbReference>
<dbReference type="InterPro" id="IPR000182">
    <property type="entry name" value="GNAT_dom"/>
</dbReference>
<sequence length="310" mass="35453">MLQSNLQYLHRNQVDTVKWDQCINKAPNGLIYAFSFYLDHMAPGWSALVLGDYEAVMPLPIRKKMGVAYIYKPGFIASLGVFGPALTRDLVTQFIQAIPASIKLIDTCLNAGNIFSNPPEFTKLHSNFILPLQLSYEQLYNGYRNNIKRNIKRAQKLNNRYATDVKVEEVLRLAQLQPDRTGHFTEADYANFTRLYHYLHQQQKALACGVYTEANELVASCVYFFSHNRAYYILVGNHPNGRTQGASHFLIDRYIHDNAGTGLLLDFEGGDFRNLAFFYSSFGAQLEVYPALYVNRLPWWMKLLSGKPVQ</sequence>
<dbReference type="RefSeq" id="WP_014220897.1">
    <property type="nucleotide sequence ID" value="NZ_LWBO01000044.1"/>
</dbReference>
<keyword evidence="3" id="KW-1185">Reference proteome</keyword>
<protein>
    <recommendedName>
        <fullName evidence="1">N-acetyltransferase domain-containing protein</fullName>
    </recommendedName>
</protein>
<dbReference type="EMBL" id="LWBO01000044">
    <property type="protein sequence ID" value="OQP42592.1"/>
    <property type="molecule type" value="Genomic_DNA"/>
</dbReference>
<reference evidence="2 3" key="1">
    <citation type="submission" date="2016-04" db="EMBL/GenBank/DDBJ databases">
        <authorList>
            <person name="Chen L."/>
            <person name="Zhuang W."/>
            <person name="Wang G."/>
        </authorList>
    </citation>
    <scope>NUCLEOTIDE SEQUENCE [LARGE SCALE GENOMIC DNA]</scope>
    <source>
        <strain evidence="3">GR20</strain>
    </source>
</reference>
<proteinExistence type="predicted"/>
<name>A0ABX3NQ74_9BACT</name>
<organism evidence="2 3">
    <name type="scientific">Niastella koreensis</name>
    <dbReference type="NCBI Taxonomy" id="354356"/>
    <lineage>
        <taxon>Bacteria</taxon>
        <taxon>Pseudomonadati</taxon>
        <taxon>Bacteroidota</taxon>
        <taxon>Chitinophagia</taxon>
        <taxon>Chitinophagales</taxon>
        <taxon>Chitinophagaceae</taxon>
        <taxon>Niastella</taxon>
    </lineage>
</organism>
<dbReference type="SUPFAM" id="SSF55729">
    <property type="entry name" value="Acyl-CoA N-acyltransferases (Nat)"/>
    <property type="match status" value="1"/>
</dbReference>
<dbReference type="Gene3D" id="3.40.630.30">
    <property type="match status" value="1"/>
</dbReference>
<gene>
    <name evidence="2" type="ORF">A4D02_13585</name>
</gene>
<comment type="caution">
    <text evidence="2">The sequence shown here is derived from an EMBL/GenBank/DDBJ whole genome shotgun (WGS) entry which is preliminary data.</text>
</comment>